<name>A0A814P4U8_9BILA</name>
<keyword evidence="1" id="KW-1133">Transmembrane helix</keyword>
<dbReference type="EMBL" id="CAJNOT010000871">
    <property type="protein sequence ID" value="CAF1098991.1"/>
    <property type="molecule type" value="Genomic_DNA"/>
</dbReference>
<sequence>MSSSRQLISSITIYLGLPIFICGTLGNLLNIRLLWRTRHNPCAFLFLALSFINCFILVYGLFTRILNVGFYFDWSSTNIIWCKTRTAFSQAGYYISFTCTCLASIDRFLAVILTIIFWLSLSIPHLVYLELLPSPSTGLISCSLGRYDTFSNYVKYFSFPVYYGLLPSIILTITGLLTYRNTNKLQIIRQRQIFQKQLTSMMLIQIPIILVSTVPYVIFTEYSLSTASMTKSANQKAIELVISNIV</sequence>
<comment type="caution">
    <text evidence="2">The sequence shown here is derived from an EMBL/GenBank/DDBJ whole genome shotgun (WGS) entry which is preliminary data.</text>
</comment>
<reference evidence="2" key="1">
    <citation type="submission" date="2021-02" db="EMBL/GenBank/DDBJ databases">
        <authorList>
            <person name="Nowell W R."/>
        </authorList>
    </citation>
    <scope>NUCLEOTIDE SEQUENCE</scope>
</reference>
<gene>
    <name evidence="2" type="ORF">ZHD862_LOCUS17491</name>
</gene>
<feature type="transmembrane region" description="Helical" evidence="1">
    <location>
        <begin position="200"/>
        <end position="219"/>
    </location>
</feature>
<feature type="transmembrane region" description="Helical" evidence="1">
    <location>
        <begin position="43"/>
        <end position="62"/>
    </location>
</feature>
<evidence type="ECO:0000256" key="1">
    <source>
        <dbReference type="SAM" id="Phobius"/>
    </source>
</evidence>
<dbReference type="SUPFAM" id="SSF81321">
    <property type="entry name" value="Family A G protein-coupled receptor-like"/>
    <property type="match status" value="1"/>
</dbReference>
<proteinExistence type="predicted"/>
<keyword evidence="1" id="KW-0472">Membrane</keyword>
<feature type="transmembrane region" description="Helical" evidence="1">
    <location>
        <begin position="108"/>
        <end position="129"/>
    </location>
</feature>
<dbReference type="Proteomes" id="UP000663864">
    <property type="component" value="Unassembled WGS sequence"/>
</dbReference>
<evidence type="ECO:0000313" key="3">
    <source>
        <dbReference type="Proteomes" id="UP000663864"/>
    </source>
</evidence>
<accession>A0A814P4U8</accession>
<evidence type="ECO:0008006" key="4">
    <source>
        <dbReference type="Google" id="ProtNLM"/>
    </source>
</evidence>
<feature type="transmembrane region" description="Helical" evidence="1">
    <location>
        <begin position="12"/>
        <end position="31"/>
    </location>
</feature>
<feature type="transmembrane region" description="Helical" evidence="1">
    <location>
        <begin position="161"/>
        <end position="179"/>
    </location>
</feature>
<organism evidence="2 3">
    <name type="scientific">Rotaria sordida</name>
    <dbReference type="NCBI Taxonomy" id="392033"/>
    <lineage>
        <taxon>Eukaryota</taxon>
        <taxon>Metazoa</taxon>
        <taxon>Spiralia</taxon>
        <taxon>Gnathifera</taxon>
        <taxon>Rotifera</taxon>
        <taxon>Eurotatoria</taxon>
        <taxon>Bdelloidea</taxon>
        <taxon>Philodinida</taxon>
        <taxon>Philodinidae</taxon>
        <taxon>Rotaria</taxon>
    </lineage>
</organism>
<dbReference type="AlphaFoldDB" id="A0A814P4U8"/>
<dbReference type="Gene3D" id="1.20.1070.10">
    <property type="entry name" value="Rhodopsin 7-helix transmembrane proteins"/>
    <property type="match status" value="1"/>
</dbReference>
<keyword evidence="1" id="KW-0812">Transmembrane</keyword>
<evidence type="ECO:0000313" key="2">
    <source>
        <dbReference type="EMBL" id="CAF1098991.1"/>
    </source>
</evidence>
<protein>
    <recommendedName>
        <fullName evidence="4">G-protein coupled receptors family 1 profile domain-containing protein</fullName>
    </recommendedName>
</protein>